<evidence type="ECO:0000256" key="1">
    <source>
        <dbReference type="SAM" id="Phobius"/>
    </source>
</evidence>
<feature type="transmembrane region" description="Helical" evidence="1">
    <location>
        <begin position="23"/>
        <end position="42"/>
    </location>
</feature>
<comment type="caution">
    <text evidence="2">The sequence shown here is derived from an EMBL/GenBank/DDBJ whole genome shotgun (WGS) entry which is preliminary data.</text>
</comment>
<name>A0ABT1Q9T1_9NOCA</name>
<accession>A0ABT1Q9T1</accession>
<organism evidence="2 3">
    <name type="scientific">Rhodococcus tibetensis</name>
    <dbReference type="NCBI Taxonomy" id="2965064"/>
    <lineage>
        <taxon>Bacteria</taxon>
        <taxon>Bacillati</taxon>
        <taxon>Actinomycetota</taxon>
        <taxon>Actinomycetes</taxon>
        <taxon>Mycobacteriales</taxon>
        <taxon>Nocardiaceae</taxon>
        <taxon>Rhodococcus</taxon>
    </lineage>
</organism>
<keyword evidence="1" id="KW-1133">Transmembrane helix</keyword>
<dbReference type="Proteomes" id="UP001524501">
    <property type="component" value="Unassembled WGS sequence"/>
</dbReference>
<sequence>MPESEPSTAGDPTSRRRARPWELAALAGLVLAVLVVLGLTAFSSTGTSADGAVGTAVVDDQSRLVGVQALLDRWARAVRSNDAGALSEVMDASASPGFLAAETRRTANLEGVEFSDWGYELADGPATEVPASLVDALGADEVWSPAVQLRYAIAGADELPTRKPVALVVARRGDRWTLVSDNATVDGDRHTWRGPWDFGPVVSRRVDTGDGRTSVVLGHPENAAMVDRLAEELPSAVINVTQLWGPDWAGRALVWVAASQDEFTALVGPDHDGRDIAAVAVSDAVDAEATAVSGQRIVFSPASAERLTEVTRRAILRHELTHVAARADTVDHSPMWVLEGYAEYAAYRGSNEEERQIAPALSALVDADGAPQEFPRDEDFSAAGERGSVAYETAWSLSAFVAEKFGESSLTQLYRALAVGERDPVQVDDRLSEVLDVDTDRFRADWADWMDAHLG</sequence>
<dbReference type="EMBL" id="JANFQF010000005">
    <property type="protein sequence ID" value="MCQ4119015.1"/>
    <property type="molecule type" value="Genomic_DNA"/>
</dbReference>
<gene>
    <name evidence="2" type="ORF">NOF53_07510</name>
</gene>
<evidence type="ECO:0000313" key="2">
    <source>
        <dbReference type="EMBL" id="MCQ4119015.1"/>
    </source>
</evidence>
<keyword evidence="1" id="KW-0812">Transmembrane</keyword>
<reference evidence="2 3" key="1">
    <citation type="submission" date="2022-07" db="EMBL/GenBank/DDBJ databases">
        <title>Degradation activity of malathion, p-nitrophenol and potential low-temperature adaptation strategy of Rhodococcus sp. FXJ9.536.</title>
        <authorList>
            <person name="Huang J."/>
            <person name="Huang Y."/>
        </authorList>
    </citation>
    <scope>NUCLEOTIDE SEQUENCE [LARGE SCALE GENOMIC DNA]</scope>
    <source>
        <strain evidence="2 3">FXJ9.536</strain>
    </source>
</reference>
<evidence type="ECO:0008006" key="4">
    <source>
        <dbReference type="Google" id="ProtNLM"/>
    </source>
</evidence>
<protein>
    <recommendedName>
        <fullName evidence="4">Peptidase MA superfamily protein</fullName>
    </recommendedName>
</protein>
<dbReference type="RefSeq" id="WP_255966882.1">
    <property type="nucleotide sequence ID" value="NZ_JANFQF010000005.1"/>
</dbReference>
<proteinExistence type="predicted"/>
<keyword evidence="1" id="KW-0472">Membrane</keyword>
<keyword evidence="3" id="KW-1185">Reference proteome</keyword>
<evidence type="ECO:0000313" key="3">
    <source>
        <dbReference type="Proteomes" id="UP001524501"/>
    </source>
</evidence>